<evidence type="ECO:0000313" key="3">
    <source>
        <dbReference type="EMBL" id="MDY6550007.1"/>
    </source>
</evidence>
<dbReference type="EMBL" id="JAXHPO010000013">
    <property type="protein sequence ID" value="MDY6550007.1"/>
    <property type="molecule type" value="Genomic_DNA"/>
</dbReference>
<evidence type="ECO:0000313" key="5">
    <source>
        <dbReference type="Proteomes" id="UP000473854"/>
    </source>
</evidence>
<gene>
    <name evidence="4" type="ORF">GIX10_06080</name>
    <name evidence="3" type="ORF">SKM48_04385</name>
    <name evidence="2" type="ORF">SKM51_04010</name>
</gene>
<evidence type="ECO:0000313" key="6">
    <source>
        <dbReference type="Proteomes" id="UP001278995"/>
    </source>
</evidence>
<proteinExistence type="predicted"/>
<accession>A0A6L6GEZ4</accession>
<keyword evidence="1" id="KW-1133">Transmembrane helix</keyword>
<dbReference type="Proteomes" id="UP001278995">
    <property type="component" value="Unassembled WGS sequence"/>
</dbReference>
<evidence type="ECO:0000256" key="1">
    <source>
        <dbReference type="SAM" id="Phobius"/>
    </source>
</evidence>
<evidence type="ECO:0000313" key="7">
    <source>
        <dbReference type="Proteomes" id="UP001284094"/>
    </source>
</evidence>
<reference evidence="4 5" key="1">
    <citation type="submission" date="2019-11" db="EMBL/GenBank/DDBJ databases">
        <authorList>
            <person name="An D."/>
        </authorList>
    </citation>
    <scope>NUCLEOTIDE SEQUENCE [LARGE SCALE GENOMIC DNA]</scope>
    <source>
        <strain evidence="4 5">YIM 103518</strain>
    </source>
</reference>
<feature type="transmembrane region" description="Helical" evidence="1">
    <location>
        <begin position="107"/>
        <end position="129"/>
    </location>
</feature>
<reference evidence="3" key="3">
    <citation type="submission" date="2023-11" db="EMBL/GenBank/DDBJ databases">
        <authorList>
            <person name="Kyselkova M."/>
            <person name="Xanthopoulou K."/>
            <person name="Shestivska V."/>
            <person name="Spanelova P."/>
            <person name="Maixnerova M."/>
            <person name="Higgins P.G."/>
            <person name="Nemec A."/>
        </authorList>
    </citation>
    <scope>NUCLEOTIDE SEQUENCE</scope>
    <source>
        <strain evidence="3">ANC 7225</strain>
    </source>
</reference>
<feature type="transmembrane region" description="Helical" evidence="1">
    <location>
        <begin position="150"/>
        <end position="174"/>
    </location>
</feature>
<name>A0A6L6GEZ4_9GAMM</name>
<dbReference type="PANTHER" id="PTHR34980:SF3">
    <property type="entry name" value="BLR8105 PROTEIN"/>
    <property type="match status" value="1"/>
</dbReference>
<dbReference type="GO" id="GO:0005886">
    <property type="term" value="C:plasma membrane"/>
    <property type="evidence" value="ECO:0007669"/>
    <property type="project" value="TreeGrafter"/>
</dbReference>
<dbReference type="InterPro" id="IPR008523">
    <property type="entry name" value="DUF805"/>
</dbReference>
<sequence length="193" mass="21971">MNPNQSSNFFSRQQTQIQDNPLSLNGRFGRLSYIAWYGFLNLITFFAVITLSLALGIFNLSTQSLDSHFIDTLMGLGGLGFLIISVLYFYFNLVIQVRRFHDMNRSGWFILLFIVPLVNIFVFFYLLLGSGTQGINHYGPQRISAIWEKILAWFMIVISILSILGTGSLMSYMMGAGQLETPTEILEKSTDYF</sequence>
<dbReference type="PANTHER" id="PTHR34980">
    <property type="entry name" value="INNER MEMBRANE PROTEIN-RELATED-RELATED"/>
    <property type="match status" value="1"/>
</dbReference>
<dbReference type="EMBL" id="WLYL01000014">
    <property type="protein sequence ID" value="MTD11007.1"/>
    <property type="molecule type" value="Genomic_DNA"/>
</dbReference>
<reference evidence="3 7" key="4">
    <citation type="journal article" date="2024" name="Syst. Appl. Microbiol.">
        <title>Evidence for the occurrence of Acinetobacter faecalis in cattle feces and its emended description.</title>
        <authorList>
            <person name="Kyselkova M."/>
            <person name="Xanthopoulou K."/>
            <person name="Shestivska V."/>
            <person name="Spanelova P."/>
            <person name="Maixnerova M."/>
            <person name="Higgins P.G."/>
            <person name="Nemec A."/>
        </authorList>
    </citation>
    <scope>NUCLEOTIDE SEQUENCE [LARGE SCALE GENOMIC DNA]</scope>
    <source>
        <strain evidence="3 7">ANC 7225</strain>
    </source>
</reference>
<comment type="caution">
    <text evidence="4">The sequence shown here is derived from an EMBL/GenBank/DDBJ whole genome shotgun (WGS) entry which is preliminary data.</text>
</comment>
<feature type="transmembrane region" description="Helical" evidence="1">
    <location>
        <begin position="72"/>
        <end position="95"/>
    </location>
</feature>
<organism evidence="4 5">
    <name type="scientific">Acinetobacter faecalis</name>
    <dbReference type="NCBI Taxonomy" id="2665161"/>
    <lineage>
        <taxon>Bacteria</taxon>
        <taxon>Pseudomonadati</taxon>
        <taxon>Pseudomonadota</taxon>
        <taxon>Gammaproteobacteria</taxon>
        <taxon>Moraxellales</taxon>
        <taxon>Moraxellaceae</taxon>
        <taxon>Acinetobacter</taxon>
    </lineage>
</organism>
<dbReference type="AlphaFoldDB" id="A0A6L6GEZ4"/>
<evidence type="ECO:0000313" key="2">
    <source>
        <dbReference type="EMBL" id="MDY6486374.1"/>
    </source>
</evidence>
<dbReference type="Proteomes" id="UP001284094">
    <property type="component" value="Unassembled WGS sequence"/>
</dbReference>
<reference evidence="2 6" key="2">
    <citation type="submission" date="2023-11" db="EMBL/GenBank/DDBJ databases">
        <title>The common occurrence of Acinetobacte faecalis in cattle feces and its emended description.</title>
        <authorList>
            <person name="Kyselkova M."/>
            <person name="Xanthopoulou K."/>
            <person name="Shestivska V."/>
            <person name="Spanelova P."/>
            <person name="Maixnerova M."/>
            <person name="Higgins P.G."/>
            <person name="Nemec A."/>
        </authorList>
    </citation>
    <scope>NUCLEOTIDE SEQUENCE [LARGE SCALE GENOMIC DNA]</scope>
    <source>
        <strain evidence="2 6">ANC 7483</strain>
    </source>
</reference>
<evidence type="ECO:0000313" key="4">
    <source>
        <dbReference type="EMBL" id="MTD11007.1"/>
    </source>
</evidence>
<keyword evidence="1" id="KW-0472">Membrane</keyword>
<protein>
    <submittedName>
        <fullName evidence="4">DUF805 domain-containing protein</fullName>
    </submittedName>
</protein>
<keyword evidence="7" id="KW-1185">Reference proteome</keyword>
<dbReference type="Proteomes" id="UP000473854">
    <property type="component" value="Unassembled WGS sequence"/>
</dbReference>
<keyword evidence="1" id="KW-0812">Transmembrane</keyword>
<dbReference type="RefSeq" id="WP_154772619.1">
    <property type="nucleotide sequence ID" value="NZ_JAXHPI010000014.1"/>
</dbReference>
<dbReference type="EMBL" id="JAXHPL010000013">
    <property type="protein sequence ID" value="MDY6486374.1"/>
    <property type="molecule type" value="Genomic_DNA"/>
</dbReference>
<dbReference type="Pfam" id="PF05656">
    <property type="entry name" value="DUF805"/>
    <property type="match status" value="1"/>
</dbReference>
<feature type="transmembrane region" description="Helical" evidence="1">
    <location>
        <begin position="34"/>
        <end position="60"/>
    </location>
</feature>